<evidence type="ECO:0008006" key="3">
    <source>
        <dbReference type="Google" id="ProtNLM"/>
    </source>
</evidence>
<proteinExistence type="predicted"/>
<reference evidence="1 2" key="1">
    <citation type="submission" date="2020-09" db="EMBL/GenBank/DDBJ databases">
        <title>novel species in genus Nocardioides.</title>
        <authorList>
            <person name="Zhang G."/>
        </authorList>
    </citation>
    <scope>NUCLEOTIDE SEQUENCE [LARGE SCALE GENOMIC DNA]</scope>
    <source>
        <strain evidence="1 2">19197</strain>
    </source>
</reference>
<comment type="caution">
    <text evidence="1">The sequence shown here is derived from an EMBL/GenBank/DDBJ whole genome shotgun (WGS) entry which is preliminary data.</text>
</comment>
<accession>A0ABR8MFM2</accession>
<dbReference type="EMBL" id="JACXYY010000002">
    <property type="protein sequence ID" value="MBD3914056.1"/>
    <property type="molecule type" value="Genomic_DNA"/>
</dbReference>
<protein>
    <recommendedName>
        <fullName evidence="3">DUF559 domain-containing protein</fullName>
    </recommendedName>
</protein>
<name>A0ABR8MFM2_9ACTN</name>
<dbReference type="RefSeq" id="WP_191198387.1">
    <property type="nucleotide sequence ID" value="NZ_BAAAPA010000003.1"/>
</dbReference>
<keyword evidence="2" id="KW-1185">Reference proteome</keyword>
<evidence type="ECO:0000313" key="1">
    <source>
        <dbReference type="EMBL" id="MBD3914056.1"/>
    </source>
</evidence>
<organism evidence="1 2">
    <name type="scientific">Nocardioides hwasunensis</name>
    <dbReference type="NCBI Taxonomy" id="397258"/>
    <lineage>
        <taxon>Bacteria</taxon>
        <taxon>Bacillati</taxon>
        <taxon>Actinomycetota</taxon>
        <taxon>Actinomycetes</taxon>
        <taxon>Propionibacteriales</taxon>
        <taxon>Nocardioidaceae</taxon>
        <taxon>Nocardioides</taxon>
    </lineage>
</organism>
<sequence length="318" mass="35460">MDGSEKKRHSAAERRRILEEVTVLGRRQGGVLSRSQAYAAGLTRGELRAQVRAQRWQRVWTRSICLHTGEVSPLGRRWAAVFEGGDRGMLDGESSLVASGLKHYEVDVHRVSVPRGVKPLRGAGLDIRRTRRWSADDLVATGVPRTRVPVAAVRAAMWARGDRQAALLLTMPVQQGMTTAELIGRALLAVRRDRRRELMHAVVTDLLGGVRSLGELDFARECRRRGIPEPDRQVVRRGKDGRHYLDVCWDDFHLVVEIDGIHHTWASEVVPDALRQNDVTLASATVLRMPLLGLRVAADDFFEQVERGLRAGGWCAAA</sequence>
<gene>
    <name evidence="1" type="ORF">IEZ25_05465</name>
</gene>
<evidence type="ECO:0000313" key="2">
    <source>
        <dbReference type="Proteomes" id="UP000649289"/>
    </source>
</evidence>
<dbReference type="Proteomes" id="UP000649289">
    <property type="component" value="Unassembled WGS sequence"/>
</dbReference>